<keyword evidence="1" id="KW-0732">Signal</keyword>
<dbReference type="EMBL" id="BRXW01000345">
    <property type="protein sequence ID" value="GMI18754.1"/>
    <property type="molecule type" value="Genomic_DNA"/>
</dbReference>
<evidence type="ECO:0000313" key="3">
    <source>
        <dbReference type="EMBL" id="GMI18754.1"/>
    </source>
</evidence>
<accession>A0A9W7L157</accession>
<name>A0A9W7L157_9STRA</name>
<feature type="domain" description="DUF1995" evidence="2">
    <location>
        <begin position="53"/>
        <end position="286"/>
    </location>
</feature>
<reference evidence="4" key="1">
    <citation type="journal article" date="2023" name="Commun. Biol.">
        <title>Genome analysis of Parmales, the sister group of diatoms, reveals the evolutionary specialization of diatoms from phago-mixotrophs to photoautotrophs.</title>
        <authorList>
            <person name="Ban H."/>
            <person name="Sato S."/>
            <person name="Yoshikawa S."/>
            <person name="Yamada K."/>
            <person name="Nakamura Y."/>
            <person name="Ichinomiya M."/>
            <person name="Sato N."/>
            <person name="Blanc-Mathieu R."/>
            <person name="Endo H."/>
            <person name="Kuwata A."/>
            <person name="Ogata H."/>
        </authorList>
    </citation>
    <scope>NUCLEOTIDE SEQUENCE [LARGE SCALE GENOMIC DNA]</scope>
    <source>
        <strain evidence="4">NIES 3700</strain>
    </source>
</reference>
<evidence type="ECO:0000256" key="1">
    <source>
        <dbReference type="SAM" id="SignalP"/>
    </source>
</evidence>
<organism evidence="3 4">
    <name type="scientific">Triparma laevis f. longispina</name>
    <dbReference type="NCBI Taxonomy" id="1714387"/>
    <lineage>
        <taxon>Eukaryota</taxon>
        <taxon>Sar</taxon>
        <taxon>Stramenopiles</taxon>
        <taxon>Ochrophyta</taxon>
        <taxon>Bolidophyceae</taxon>
        <taxon>Parmales</taxon>
        <taxon>Triparmaceae</taxon>
        <taxon>Triparma</taxon>
    </lineage>
</organism>
<dbReference type="Pfam" id="PF09353">
    <property type="entry name" value="DUF1995"/>
    <property type="match status" value="1"/>
</dbReference>
<keyword evidence="4" id="KW-1185">Reference proteome</keyword>
<proteinExistence type="predicted"/>
<gene>
    <name evidence="3" type="ORF">TrLO_g14377</name>
</gene>
<evidence type="ECO:0000259" key="2">
    <source>
        <dbReference type="Pfam" id="PF09353"/>
    </source>
</evidence>
<evidence type="ECO:0000313" key="4">
    <source>
        <dbReference type="Proteomes" id="UP001165122"/>
    </source>
</evidence>
<sequence>MSFLPMILIICLCLPSSSLLPSPSHFGVTASRTQIPQSRPTRLPLNLSPVSLPDSLADSASIAASSTLSYFTSSPLSSARIDFFTNVGDETYTTLKNGDPFMKELVTCLARVTAENKNKPLVRVYFPDEGSAALTRRDWDFEEDGGETNTGSIPCNVVISSIPPSGFPPPDISKDSIAILNCPKASESESAEALLDAYRLNEGCMGVVMLNPNLVDMGVTGYGMAGRMYFERVIKPMAQTYYLKTYYNGAVTYSSSTQGGGYTVWKEDADADGGYSLVDVVDAKPTDIDAMDCIEAGAFKEDANLGPLDALADFVNGMMRL</sequence>
<dbReference type="InterPro" id="IPR053021">
    <property type="entry name" value="Chloroplast_ADK"/>
</dbReference>
<dbReference type="PANTHER" id="PTHR35509">
    <property type="entry name" value="DOMAIN PROTEIN, PUTATIVE (DUF1995)-RELATED"/>
    <property type="match status" value="1"/>
</dbReference>
<protein>
    <recommendedName>
        <fullName evidence="2">DUF1995 domain-containing protein</fullName>
    </recommendedName>
</protein>
<comment type="caution">
    <text evidence="3">The sequence shown here is derived from an EMBL/GenBank/DDBJ whole genome shotgun (WGS) entry which is preliminary data.</text>
</comment>
<dbReference type="OrthoDB" id="5696at2759"/>
<feature type="chain" id="PRO_5040819748" description="DUF1995 domain-containing protein" evidence="1">
    <location>
        <begin position="20"/>
        <end position="321"/>
    </location>
</feature>
<dbReference type="InterPro" id="IPR018962">
    <property type="entry name" value="DUF1995"/>
</dbReference>
<feature type="signal peptide" evidence="1">
    <location>
        <begin position="1"/>
        <end position="19"/>
    </location>
</feature>
<dbReference type="Proteomes" id="UP001165122">
    <property type="component" value="Unassembled WGS sequence"/>
</dbReference>
<dbReference type="PANTHER" id="PTHR35509:SF1">
    <property type="entry name" value="DOMAIN PROTEIN, PUTATIVE (DUF1995)-RELATED"/>
    <property type="match status" value="1"/>
</dbReference>
<dbReference type="AlphaFoldDB" id="A0A9W7L157"/>